<proteinExistence type="predicted"/>
<accession>A0A174BCW5</accession>
<name>A0A174BCW5_9FIRM</name>
<evidence type="ECO:0000313" key="2">
    <source>
        <dbReference type="EMBL" id="CUN98842.1"/>
    </source>
</evidence>
<dbReference type="GO" id="GO:0034015">
    <property type="term" value="F:L-ribulose-5-phosphate 3-epimerase activity"/>
    <property type="evidence" value="ECO:0007669"/>
    <property type="project" value="UniProtKB-EC"/>
</dbReference>
<dbReference type="NCBIfam" id="NF009689">
    <property type="entry name" value="PRK13210.1"/>
    <property type="match status" value="1"/>
</dbReference>
<dbReference type="AlphaFoldDB" id="A0A174BCW5"/>
<dbReference type="InterPro" id="IPR013022">
    <property type="entry name" value="Xyl_isomerase-like_TIM-brl"/>
</dbReference>
<sequence length="280" mass="32046">MKKYEIGLYEKAMRNTLTWKEKLQCAKECGYDYLEISIDATEEKINRIYMDTEEKREIMEAIFDTGIPIGSMSVSALTKYALGDPDQAVRDRGMEIAEKSIQLSSALGVRTVMIPGYDIYYGESTIETKRYFLENIRKIAEIAEREGILVGFETMENNFMNTTGKAVQYVNMVDSAYLKIYPDAGNITNAAVANRHDVCEDLSLGKGKLIALHLKETKPDVYREVPFLTGHVEFERIINTAWKLGVRRYVTELWDVGQPQWKEDICFANRSMKRLLNAAQ</sequence>
<evidence type="ECO:0000259" key="1">
    <source>
        <dbReference type="Pfam" id="PF01261"/>
    </source>
</evidence>
<dbReference type="EC" id="5.1.3.22" evidence="2"/>
<keyword evidence="2" id="KW-0413">Isomerase</keyword>
<evidence type="ECO:0000313" key="3">
    <source>
        <dbReference type="Proteomes" id="UP000095380"/>
    </source>
</evidence>
<dbReference type="EMBL" id="CYYM01000005">
    <property type="protein sequence ID" value="CUN98842.1"/>
    <property type="molecule type" value="Genomic_DNA"/>
</dbReference>
<feature type="domain" description="Xylose isomerase-like TIM barrel" evidence="1">
    <location>
        <begin position="26"/>
        <end position="255"/>
    </location>
</feature>
<dbReference type="InterPro" id="IPR050312">
    <property type="entry name" value="IolE/XylAMocC-like"/>
</dbReference>
<organism evidence="2 3">
    <name type="scientific">Dorea longicatena</name>
    <dbReference type="NCBI Taxonomy" id="88431"/>
    <lineage>
        <taxon>Bacteria</taxon>
        <taxon>Bacillati</taxon>
        <taxon>Bacillota</taxon>
        <taxon>Clostridia</taxon>
        <taxon>Lachnospirales</taxon>
        <taxon>Lachnospiraceae</taxon>
        <taxon>Dorea</taxon>
    </lineage>
</organism>
<dbReference type="Proteomes" id="UP000095380">
    <property type="component" value="Unassembled WGS sequence"/>
</dbReference>
<dbReference type="Pfam" id="PF01261">
    <property type="entry name" value="AP_endonuc_2"/>
    <property type="match status" value="1"/>
</dbReference>
<gene>
    <name evidence="2" type="primary">ulaE</name>
    <name evidence="2" type="ORF">ERS852408_01269</name>
</gene>
<dbReference type="PANTHER" id="PTHR12110:SF41">
    <property type="entry name" value="INOSOSE DEHYDRATASE"/>
    <property type="match status" value="1"/>
</dbReference>
<dbReference type="Gene3D" id="3.20.20.150">
    <property type="entry name" value="Divalent-metal-dependent TIM barrel enzymes"/>
    <property type="match status" value="1"/>
</dbReference>
<dbReference type="InterPro" id="IPR036237">
    <property type="entry name" value="Xyl_isomerase-like_sf"/>
</dbReference>
<dbReference type="SUPFAM" id="SSF51658">
    <property type="entry name" value="Xylose isomerase-like"/>
    <property type="match status" value="1"/>
</dbReference>
<reference evidence="2 3" key="1">
    <citation type="submission" date="2015-09" db="EMBL/GenBank/DDBJ databases">
        <authorList>
            <consortium name="Pathogen Informatics"/>
        </authorList>
    </citation>
    <scope>NUCLEOTIDE SEQUENCE [LARGE SCALE GENOMIC DNA]</scope>
    <source>
        <strain evidence="2 3">2789STDY5608851</strain>
    </source>
</reference>
<protein>
    <submittedName>
        <fullName evidence="2">L-ribulose-5-phosphate 3-epimerase ulaE</fullName>
        <ecNumber evidence="2">5.1.3.22</ecNumber>
    </submittedName>
</protein>
<dbReference type="RefSeq" id="WP_022400344.1">
    <property type="nucleotide sequence ID" value="NZ_CYYM01000005.1"/>
</dbReference>
<dbReference type="PANTHER" id="PTHR12110">
    <property type="entry name" value="HYDROXYPYRUVATE ISOMERASE"/>
    <property type="match status" value="1"/>
</dbReference>